<name>A0A158M7N4_9BORD</name>
<dbReference type="Gene3D" id="3.30.70.270">
    <property type="match status" value="1"/>
</dbReference>
<proteinExistence type="predicted"/>
<evidence type="ECO:0000259" key="5">
    <source>
        <dbReference type="PROSITE" id="PS50887"/>
    </source>
</evidence>
<dbReference type="NCBIfam" id="TIGR00254">
    <property type="entry name" value="GGDEF"/>
    <property type="match status" value="1"/>
</dbReference>
<dbReference type="PANTHER" id="PTHR45138:SF9">
    <property type="entry name" value="DIGUANYLATE CYCLASE DGCM-RELATED"/>
    <property type="match status" value="1"/>
</dbReference>
<evidence type="ECO:0000256" key="2">
    <source>
        <dbReference type="ARBA" id="ARBA00015125"/>
    </source>
</evidence>
<dbReference type="InterPro" id="IPR048442">
    <property type="entry name" value="DosC_2nd"/>
</dbReference>
<dbReference type="AlphaFoldDB" id="A0A158M7N4"/>
<dbReference type="SUPFAM" id="SSF55073">
    <property type="entry name" value="Nucleotide cyclase"/>
    <property type="match status" value="1"/>
</dbReference>
<dbReference type="InterPro" id="IPR044398">
    <property type="entry name" value="Globin-sensor_dom"/>
</dbReference>
<reference evidence="6 7" key="1">
    <citation type="submission" date="2014-03" db="EMBL/GenBank/DDBJ databases">
        <title>Genome sequence of Bordetella holmseii.</title>
        <authorList>
            <person name="Harvill E."/>
            <person name="Goodfield L.L."/>
            <person name="Ivanov Y."/>
            <person name="Meyer J.A."/>
            <person name="Newth C."/>
            <person name="Cassiday P."/>
            <person name="Tondella M.L."/>
            <person name="Liao P."/>
            <person name="Zimmerman J."/>
            <person name="Meert K."/>
            <person name="Wessel D."/>
            <person name="Berger J."/>
            <person name="Dean J.M."/>
            <person name="Holubkov R."/>
            <person name="Burr J."/>
            <person name="Liu T."/>
            <person name="Brinkac L.M."/>
            <person name="Sanka R."/>
            <person name="Kim M."/>
            <person name="Losada L."/>
        </authorList>
    </citation>
    <scope>NUCLEOTIDE SEQUENCE [LARGE SCALE GENOMIC DNA]</scope>
    <source>
        <strain evidence="6 7">CDC-H585-BH</strain>
    </source>
</reference>
<dbReference type="PATRIC" id="fig|1331206.3.peg.726"/>
<evidence type="ECO:0000256" key="1">
    <source>
        <dbReference type="ARBA" id="ARBA00012528"/>
    </source>
</evidence>
<accession>A0A158M7N4</accession>
<dbReference type="GO" id="GO:0005886">
    <property type="term" value="C:plasma membrane"/>
    <property type="evidence" value="ECO:0007669"/>
    <property type="project" value="TreeGrafter"/>
</dbReference>
<dbReference type="Pfam" id="PF11563">
    <property type="entry name" value="Protoglobin"/>
    <property type="match status" value="1"/>
</dbReference>
<dbReference type="GO" id="GO:0020037">
    <property type="term" value="F:heme binding"/>
    <property type="evidence" value="ECO:0007669"/>
    <property type="project" value="InterPro"/>
</dbReference>
<dbReference type="PANTHER" id="PTHR45138">
    <property type="entry name" value="REGULATORY COMPONENTS OF SENSORY TRANSDUCTION SYSTEM"/>
    <property type="match status" value="1"/>
</dbReference>
<dbReference type="InterPro" id="IPR009050">
    <property type="entry name" value="Globin-like_sf"/>
</dbReference>
<dbReference type="InterPro" id="IPR012292">
    <property type="entry name" value="Globin/Proto"/>
</dbReference>
<dbReference type="SMART" id="SM00267">
    <property type="entry name" value="GGDEF"/>
    <property type="match status" value="1"/>
</dbReference>
<dbReference type="EC" id="2.7.7.65" evidence="1"/>
<gene>
    <name evidence="6" type="ORF">L497_0469</name>
</gene>
<dbReference type="GO" id="GO:1902201">
    <property type="term" value="P:negative regulation of bacterial-type flagellum-dependent cell motility"/>
    <property type="evidence" value="ECO:0007669"/>
    <property type="project" value="TreeGrafter"/>
</dbReference>
<dbReference type="Pfam" id="PF00990">
    <property type="entry name" value="GGDEF"/>
    <property type="match status" value="1"/>
</dbReference>
<dbReference type="InterPro" id="IPR050469">
    <property type="entry name" value="Diguanylate_Cyclase"/>
</dbReference>
<dbReference type="InterPro" id="IPR043128">
    <property type="entry name" value="Rev_trsase/Diguanyl_cyclase"/>
</dbReference>
<dbReference type="GO" id="GO:0043709">
    <property type="term" value="P:cell adhesion involved in single-species biofilm formation"/>
    <property type="evidence" value="ECO:0007669"/>
    <property type="project" value="TreeGrafter"/>
</dbReference>
<evidence type="ECO:0000313" key="6">
    <source>
        <dbReference type="EMBL" id="KAK97235.1"/>
    </source>
</evidence>
<dbReference type="GO" id="GO:0019825">
    <property type="term" value="F:oxygen binding"/>
    <property type="evidence" value="ECO:0007669"/>
    <property type="project" value="InterPro"/>
</dbReference>
<dbReference type="Gene3D" id="1.10.490.10">
    <property type="entry name" value="Globins"/>
    <property type="match status" value="1"/>
</dbReference>
<dbReference type="InterPro" id="IPR029787">
    <property type="entry name" value="Nucleotide_cyclase"/>
</dbReference>
<comment type="caution">
    <text evidence="6">The sequence shown here is derived from an EMBL/GenBank/DDBJ whole genome shotgun (WGS) entry which is preliminary data.</text>
</comment>
<dbReference type="Pfam" id="PF21118">
    <property type="entry name" value="DosC_2nd"/>
    <property type="match status" value="1"/>
</dbReference>
<evidence type="ECO:0000256" key="3">
    <source>
        <dbReference type="ARBA" id="ARBA00029839"/>
    </source>
</evidence>
<dbReference type="EMBL" id="JFZZ01000029">
    <property type="protein sequence ID" value="KAK97235.1"/>
    <property type="molecule type" value="Genomic_DNA"/>
</dbReference>
<dbReference type="Proteomes" id="UP000026682">
    <property type="component" value="Unassembled WGS sequence"/>
</dbReference>
<dbReference type="CDD" id="cd01949">
    <property type="entry name" value="GGDEF"/>
    <property type="match status" value="1"/>
</dbReference>
<dbReference type="FunFam" id="3.30.70.270:FF:000001">
    <property type="entry name" value="Diguanylate cyclase domain protein"/>
    <property type="match status" value="1"/>
</dbReference>
<dbReference type="GO" id="GO:0052621">
    <property type="term" value="F:diguanylate cyclase activity"/>
    <property type="evidence" value="ECO:0007669"/>
    <property type="project" value="UniProtKB-EC"/>
</dbReference>
<comment type="catalytic activity">
    <reaction evidence="4">
        <text>2 GTP = 3',3'-c-di-GMP + 2 diphosphate</text>
        <dbReference type="Rhea" id="RHEA:24898"/>
        <dbReference type="ChEBI" id="CHEBI:33019"/>
        <dbReference type="ChEBI" id="CHEBI:37565"/>
        <dbReference type="ChEBI" id="CHEBI:58805"/>
        <dbReference type="EC" id="2.7.7.65"/>
    </reaction>
</comment>
<dbReference type="STRING" id="35814.BBB42_05670"/>
<organism evidence="6 7">
    <name type="scientific">Bordetella holmesii CDC-H585-BH</name>
    <dbReference type="NCBI Taxonomy" id="1331206"/>
    <lineage>
        <taxon>Bacteria</taxon>
        <taxon>Pseudomonadati</taxon>
        <taxon>Pseudomonadota</taxon>
        <taxon>Betaproteobacteria</taxon>
        <taxon>Burkholderiales</taxon>
        <taxon>Alcaligenaceae</taxon>
        <taxon>Bordetella</taxon>
    </lineage>
</organism>
<protein>
    <recommendedName>
        <fullName evidence="2">Diguanylate cyclase DosC</fullName>
        <ecNumber evidence="1">2.7.7.65</ecNumber>
    </recommendedName>
    <alternativeName>
        <fullName evidence="3">Direct oxygen-sensing cyclase</fullName>
    </alternativeName>
</protein>
<dbReference type="PROSITE" id="PS50887">
    <property type="entry name" value="GGDEF"/>
    <property type="match status" value="1"/>
</dbReference>
<sequence length="446" mass="50401">MFVARWKKICAPYPAEVIHLALERIDRQAGELATAFYETMLADEAAAYFLSDQLVHQKLHASLQSWLRTVFGAAVHHDYASAVTFQQRVGEVHARIDIPFYLVMQGTRMLINHLRAGVAHDDDVPQTLRWPLADYLGEIMLFSIEMMSLAYANSHDRNARAEEGYRLLSLSQNVGTEKERQRAALLDWENQLLFGLSVGDSRAMLPRLRKSEFGLWFTHKAAHAFEGAQETTQARLQIEAIDRLLDESDDPQDRLRLLHAVREATRTLAYLVDALFEKANHLDSGRDTLTYLLNRKFLHVVMSKEVSYARKTDSPLSVLMVDIDYFKTVNDEYGHDAGDVVLQQVAALVSTYSRGGDYTFRLGGEEFLVVLVDADSTQAQHVAENLRQRLQDKALLLPDGSQKRVTMSVGVATHDGHPDYQRLLKRADDALYAAKARGRNTCVLAD</sequence>
<evidence type="ECO:0000256" key="4">
    <source>
        <dbReference type="ARBA" id="ARBA00034247"/>
    </source>
</evidence>
<feature type="domain" description="GGDEF" evidence="5">
    <location>
        <begin position="314"/>
        <end position="446"/>
    </location>
</feature>
<dbReference type="SUPFAM" id="SSF46458">
    <property type="entry name" value="Globin-like"/>
    <property type="match status" value="1"/>
</dbReference>
<evidence type="ECO:0000313" key="7">
    <source>
        <dbReference type="Proteomes" id="UP000026682"/>
    </source>
</evidence>
<dbReference type="InterPro" id="IPR000160">
    <property type="entry name" value="GGDEF_dom"/>
</dbReference>